<dbReference type="EMBL" id="JALBCA010000002">
    <property type="protein sequence ID" value="KAI2393564.1"/>
    <property type="molecule type" value="Genomic_DNA"/>
</dbReference>
<sequence length="167" mass="19141">MEAVQDYIIPAFHTIRQNIPPSLYLQMASYAALAHTHFQEIRVTYAEPYLINPLNTLINSPPDLYSILILFFVLVISLKILDYARRVITFWIVLFFRLLFWSAILGGGYYVYQVGWVKASQDAAWILGLFEGFIRQVIAESDASSKIGNSFRARSTGNGQGRRSNWR</sequence>
<comment type="caution">
    <text evidence="1">The sequence shown here is derived from an EMBL/GenBank/DDBJ whole genome shotgun (WGS) entry which is preliminary data.</text>
</comment>
<proteinExistence type="predicted"/>
<reference evidence="1" key="1">
    <citation type="journal article" date="2022" name="bioRxiv">
        <title>Population genetic analysis of Ophidiomyces ophidiicola, the causative agent of snake fungal disease, indicates recent introductions to the USA.</title>
        <authorList>
            <person name="Ladner J.T."/>
            <person name="Palmer J.M."/>
            <person name="Ettinger C.L."/>
            <person name="Stajich J.E."/>
            <person name="Farrell T.M."/>
            <person name="Glorioso B.M."/>
            <person name="Lawson B."/>
            <person name="Price S.J."/>
            <person name="Stengle A.G."/>
            <person name="Grear D.A."/>
            <person name="Lorch J.M."/>
        </authorList>
    </citation>
    <scope>NUCLEOTIDE SEQUENCE</scope>
    <source>
        <strain evidence="1">NWHC 24266-5</strain>
    </source>
</reference>
<gene>
    <name evidence="1" type="ORF">LOY88_000165</name>
</gene>
<protein>
    <submittedName>
        <fullName evidence="1">Uncharacterized protein</fullName>
    </submittedName>
</protein>
<name>A0ACB8V5S9_9EURO</name>
<organism evidence="1">
    <name type="scientific">Ophidiomyces ophidiicola</name>
    <dbReference type="NCBI Taxonomy" id="1387563"/>
    <lineage>
        <taxon>Eukaryota</taxon>
        <taxon>Fungi</taxon>
        <taxon>Dikarya</taxon>
        <taxon>Ascomycota</taxon>
        <taxon>Pezizomycotina</taxon>
        <taxon>Eurotiomycetes</taxon>
        <taxon>Eurotiomycetidae</taxon>
        <taxon>Onygenales</taxon>
        <taxon>Onygenaceae</taxon>
        <taxon>Ophidiomyces</taxon>
    </lineage>
</organism>
<evidence type="ECO:0000313" key="1">
    <source>
        <dbReference type="EMBL" id="KAI2393564.1"/>
    </source>
</evidence>
<accession>A0ACB8V5S9</accession>